<dbReference type="InterPro" id="IPR010730">
    <property type="entry name" value="HET"/>
</dbReference>
<dbReference type="EMBL" id="JAKJXP020000039">
    <property type="protein sequence ID" value="KAK7752392.1"/>
    <property type="molecule type" value="Genomic_DNA"/>
</dbReference>
<name>A0AAN9USA3_9PEZI</name>
<evidence type="ECO:0000313" key="3">
    <source>
        <dbReference type="Proteomes" id="UP001320420"/>
    </source>
</evidence>
<feature type="domain" description="Heterokaryon incompatibility" evidence="1">
    <location>
        <begin position="220"/>
        <end position="378"/>
    </location>
</feature>
<sequence>MLCDVCLQGLEGIWDPSKSKRLGTTAEVFGASESTFDRANLPSTIRVERNERVTAQKLDPELYVFGHHVDLESFRRSIRRGCVICNRFHLLAEGVNVEENPKLISLGYFSVFTVSLTTSKRLMTVRYGDVIGGFEIEPCTGDESLNFALAKFTGDETTWEMVNGWLTGCDNAHKSCLSNQRSSHFVPTRLLELQKTGGPNENENKFRLVSGTTVGPDERYATLSHHKGPHDVQPNTTTVLSKKTEASLQSGSLLVTLPKTFRDAFEVISRLGLRYIWIDSLCIYEDAPEDRSAEIAVMNEVYRNGFLNIAALGAGDDDAGCFFDRDPREVAPTIFGLQCRDAAGAKPEPHIFNLERRWSWRLTLDSEPLVRRAWFLQERLLAPRTLMFGRKQVFWECSEAISCELHPDWAVSSDRMAASSSMQSRPQHHFKTLIGGVYRTPSADPQRQLLLDWYSIVQDYAGLDLGVPGDKLVAISAIAKEARAQFARLGAPSSEYLAGIWKHSLPEGLLWNLRDSGRRPSSYRAPSWSWASVDGRLNIQQTWEGESAVWLASIVDASVTPVGDDDTAEVRGGSVVLKGPLPIAEVSKPGKEYLVRPEDRRIDLLRSSQGPGANVVLSKEDVGQDDKYKMDWSVLFDTADDVVECFSCLPIRAQGSHGRWWVSGLALTRKEDSPNVYRRAGNATFYVPDEQSARRLFEQFPEKIVEVQ</sequence>
<organism evidence="2 3">
    <name type="scientific">Diatrype stigma</name>
    <dbReference type="NCBI Taxonomy" id="117547"/>
    <lineage>
        <taxon>Eukaryota</taxon>
        <taxon>Fungi</taxon>
        <taxon>Dikarya</taxon>
        <taxon>Ascomycota</taxon>
        <taxon>Pezizomycotina</taxon>
        <taxon>Sordariomycetes</taxon>
        <taxon>Xylariomycetidae</taxon>
        <taxon>Xylariales</taxon>
        <taxon>Diatrypaceae</taxon>
        <taxon>Diatrype</taxon>
    </lineage>
</organism>
<dbReference type="AlphaFoldDB" id="A0AAN9USA3"/>
<dbReference type="PANTHER" id="PTHR33112:SF9">
    <property type="entry name" value="HETEROKARYON INCOMPATIBILITY DOMAIN-CONTAINING PROTEIN"/>
    <property type="match status" value="1"/>
</dbReference>
<keyword evidence="3" id="KW-1185">Reference proteome</keyword>
<protein>
    <recommendedName>
        <fullName evidence="1">Heterokaryon incompatibility domain-containing protein</fullName>
    </recommendedName>
</protein>
<dbReference type="Pfam" id="PF06985">
    <property type="entry name" value="HET"/>
    <property type="match status" value="1"/>
</dbReference>
<accession>A0AAN9USA3</accession>
<gene>
    <name evidence="2" type="ORF">SLS62_005730</name>
</gene>
<evidence type="ECO:0000259" key="1">
    <source>
        <dbReference type="Pfam" id="PF06985"/>
    </source>
</evidence>
<comment type="caution">
    <text evidence="2">The sequence shown here is derived from an EMBL/GenBank/DDBJ whole genome shotgun (WGS) entry which is preliminary data.</text>
</comment>
<reference evidence="2 3" key="1">
    <citation type="submission" date="2024-02" db="EMBL/GenBank/DDBJ databases">
        <title>De novo assembly and annotation of 12 fungi associated with fruit tree decline syndrome in Ontario, Canada.</title>
        <authorList>
            <person name="Sulman M."/>
            <person name="Ellouze W."/>
            <person name="Ilyukhin E."/>
        </authorList>
    </citation>
    <scope>NUCLEOTIDE SEQUENCE [LARGE SCALE GENOMIC DNA]</scope>
    <source>
        <strain evidence="2 3">M11/M66-122</strain>
    </source>
</reference>
<dbReference type="Proteomes" id="UP001320420">
    <property type="component" value="Unassembled WGS sequence"/>
</dbReference>
<evidence type="ECO:0000313" key="2">
    <source>
        <dbReference type="EMBL" id="KAK7752392.1"/>
    </source>
</evidence>
<proteinExistence type="predicted"/>
<dbReference type="PANTHER" id="PTHR33112">
    <property type="entry name" value="DOMAIN PROTEIN, PUTATIVE-RELATED"/>
    <property type="match status" value="1"/>
</dbReference>